<sequence>MLRVRAASAVETEWVPGFEVDPVALLRPHRRGHADPAWKLDARGTVWRACTTPLGTATLAVRRGAAHVRARAWGPGAEWVIDGLPDLLGASDDDSGFIAHHPVIVEARTLRPDLRLGSTRRVWDALLPAILEQKVTGKEAWRTWRELCARFGEPAPGPTPEPMFAPPTPERVRAIPDWEWHRAGLDGARRRALLAAASVADRLESAAELRGVQGRDLLRRIPGIGVWTAAEVAQRAWGDPDAVSFGDFHLAKIVGWALLGHDIDDARLHELLKPYAPQRQRAIRYLEGAGVRRPRFGPRYSPRDYRAF</sequence>
<name>A0ABP7R299_9PSEU</name>
<gene>
    <name evidence="6" type="ORF">GCM10022247_07960</name>
</gene>
<evidence type="ECO:0000256" key="2">
    <source>
        <dbReference type="ARBA" id="ARBA00012000"/>
    </source>
</evidence>
<evidence type="ECO:0000256" key="1">
    <source>
        <dbReference type="ARBA" id="ARBA00000086"/>
    </source>
</evidence>
<dbReference type="InterPro" id="IPR051912">
    <property type="entry name" value="Alkylbase_DNA_Glycosylase/TA"/>
</dbReference>
<keyword evidence="7" id="KW-1185">Reference proteome</keyword>
<accession>A0ABP7R299</accession>
<protein>
    <recommendedName>
        <fullName evidence="2">DNA-3-methyladenine glycosylase II</fullName>
        <ecNumber evidence="2">3.2.2.21</ecNumber>
    </recommendedName>
</protein>
<dbReference type="SUPFAM" id="SSF48150">
    <property type="entry name" value="DNA-glycosylase"/>
    <property type="match status" value="1"/>
</dbReference>
<dbReference type="EC" id="3.2.2.21" evidence="2"/>
<organism evidence="6 7">
    <name type="scientific">Allokutzneria multivorans</name>
    <dbReference type="NCBI Taxonomy" id="1142134"/>
    <lineage>
        <taxon>Bacteria</taxon>
        <taxon>Bacillati</taxon>
        <taxon>Actinomycetota</taxon>
        <taxon>Actinomycetes</taxon>
        <taxon>Pseudonocardiales</taxon>
        <taxon>Pseudonocardiaceae</taxon>
        <taxon>Allokutzneria</taxon>
    </lineage>
</organism>
<reference evidence="7" key="1">
    <citation type="journal article" date="2019" name="Int. J. Syst. Evol. Microbiol.">
        <title>The Global Catalogue of Microorganisms (GCM) 10K type strain sequencing project: providing services to taxonomists for standard genome sequencing and annotation.</title>
        <authorList>
            <consortium name="The Broad Institute Genomics Platform"/>
            <consortium name="The Broad Institute Genome Sequencing Center for Infectious Disease"/>
            <person name="Wu L."/>
            <person name="Ma J."/>
        </authorList>
    </citation>
    <scope>NUCLEOTIDE SEQUENCE [LARGE SCALE GENOMIC DNA]</scope>
    <source>
        <strain evidence="7">JCM 17342</strain>
    </source>
</reference>
<evidence type="ECO:0000313" key="7">
    <source>
        <dbReference type="Proteomes" id="UP001501747"/>
    </source>
</evidence>
<dbReference type="InterPro" id="IPR011257">
    <property type="entry name" value="DNA_glycosylase"/>
</dbReference>
<dbReference type="SMART" id="SM00478">
    <property type="entry name" value="ENDO3c"/>
    <property type="match status" value="1"/>
</dbReference>
<comment type="caution">
    <text evidence="6">The sequence shown here is derived from an EMBL/GenBank/DDBJ whole genome shotgun (WGS) entry which is preliminary data.</text>
</comment>
<dbReference type="Gene3D" id="1.10.340.30">
    <property type="entry name" value="Hypothetical protein, domain 2"/>
    <property type="match status" value="1"/>
</dbReference>
<keyword evidence="3" id="KW-0227">DNA damage</keyword>
<dbReference type="EMBL" id="BAABAL010000005">
    <property type="protein sequence ID" value="GAA3991518.1"/>
    <property type="molecule type" value="Genomic_DNA"/>
</dbReference>
<dbReference type="PANTHER" id="PTHR43003">
    <property type="entry name" value="DNA-3-METHYLADENINE GLYCOSYLASE"/>
    <property type="match status" value="1"/>
</dbReference>
<dbReference type="InterPro" id="IPR003265">
    <property type="entry name" value="HhH-GPD_domain"/>
</dbReference>
<feature type="domain" description="HhH-GPD" evidence="5">
    <location>
        <begin position="131"/>
        <end position="288"/>
    </location>
</feature>
<comment type="catalytic activity">
    <reaction evidence="1">
        <text>Hydrolysis of alkylated DNA, releasing 3-methyladenine, 3-methylguanine, 7-methylguanine and 7-methyladenine.</text>
        <dbReference type="EC" id="3.2.2.21"/>
    </reaction>
</comment>
<evidence type="ECO:0000256" key="3">
    <source>
        <dbReference type="ARBA" id="ARBA00022763"/>
    </source>
</evidence>
<dbReference type="PANTHER" id="PTHR43003:SF6">
    <property type="entry name" value="DNA GLYCOSYLASE"/>
    <property type="match status" value="1"/>
</dbReference>
<proteinExistence type="predicted"/>
<evidence type="ECO:0000259" key="5">
    <source>
        <dbReference type="SMART" id="SM00478"/>
    </source>
</evidence>
<dbReference type="Proteomes" id="UP001501747">
    <property type="component" value="Unassembled WGS sequence"/>
</dbReference>
<evidence type="ECO:0000256" key="4">
    <source>
        <dbReference type="ARBA" id="ARBA00023204"/>
    </source>
</evidence>
<evidence type="ECO:0000313" key="6">
    <source>
        <dbReference type="EMBL" id="GAA3991518.1"/>
    </source>
</evidence>
<keyword evidence="4" id="KW-0234">DNA repair</keyword>